<sequence>MTLFLATKNHQTLLIVVKAHPSTEITFFAITTPIETGGISAWPSDVNWDAPTSLVCIAVDENGSGRTPKRVVIAVSRKSPHWAKAWTSSEELIAVALGLMQEKHLILPETQTDLSAIRFLAMEIWGIRTYIVFDVFHGTYDPDKAHLAGENEVPAIPVFLGQKESASITGRPMTNKVNSDIRALHNATGPGSRPPFVVDHADGKVPYYPHPRAS</sequence>
<name>A0ACA9TWZ9_BIOOC</name>
<gene>
    <name evidence="1" type="ORF">CRV2_00012121</name>
</gene>
<dbReference type="Proteomes" id="UP000836387">
    <property type="component" value="Unassembled WGS sequence"/>
</dbReference>
<reference evidence="1" key="2">
    <citation type="submission" date="2021-10" db="EMBL/GenBank/DDBJ databases">
        <authorList>
            <person name="Piombo E."/>
        </authorList>
    </citation>
    <scope>NUCLEOTIDE SEQUENCE</scope>
</reference>
<proteinExistence type="predicted"/>
<comment type="caution">
    <text evidence="1">The sequence shown here is derived from an EMBL/GenBank/DDBJ whole genome shotgun (WGS) entry which is preliminary data.</text>
</comment>
<protein>
    <submittedName>
        <fullName evidence="1">Uncharacterized protein</fullName>
    </submittedName>
</protein>
<evidence type="ECO:0000313" key="1">
    <source>
        <dbReference type="EMBL" id="CAG9945387.1"/>
    </source>
</evidence>
<accession>A0ACA9TWZ9</accession>
<dbReference type="EMBL" id="CADEHS020000009">
    <property type="protein sequence ID" value="CAG9945387.1"/>
    <property type="molecule type" value="Genomic_DNA"/>
</dbReference>
<evidence type="ECO:0000313" key="2">
    <source>
        <dbReference type="Proteomes" id="UP000836387"/>
    </source>
</evidence>
<reference evidence="1" key="1">
    <citation type="submission" date="2020-04" db="EMBL/GenBank/DDBJ databases">
        <authorList>
            <person name="Broberg M."/>
        </authorList>
    </citation>
    <scope>NUCLEOTIDE SEQUENCE</scope>
</reference>
<organism evidence="1 2">
    <name type="scientific">Clonostachys rosea f. rosea IK726</name>
    <dbReference type="NCBI Taxonomy" id="1349383"/>
    <lineage>
        <taxon>Eukaryota</taxon>
        <taxon>Fungi</taxon>
        <taxon>Dikarya</taxon>
        <taxon>Ascomycota</taxon>
        <taxon>Pezizomycotina</taxon>
        <taxon>Sordariomycetes</taxon>
        <taxon>Hypocreomycetidae</taxon>
        <taxon>Hypocreales</taxon>
        <taxon>Bionectriaceae</taxon>
        <taxon>Clonostachys</taxon>
    </lineage>
</organism>
<keyword evidence="2" id="KW-1185">Reference proteome</keyword>